<protein>
    <submittedName>
        <fullName evidence="1 2">Uncharacterized protein</fullName>
    </submittedName>
</protein>
<reference evidence="1" key="1">
    <citation type="submission" date="2009-11" db="EMBL/GenBank/DDBJ databases">
        <authorList>
            <consortium name="The Broad Institute Genome Sequencing Platform"/>
            <person name="Ward D."/>
            <person name="Feldgarden M."/>
            <person name="Earl A."/>
            <person name="Young S.K."/>
            <person name="Zeng Q."/>
            <person name="Koehrsen M."/>
            <person name="Alvarado L."/>
            <person name="Berlin A."/>
            <person name="Bochicchio J."/>
            <person name="Borenstein D."/>
            <person name="Chapman S.B."/>
            <person name="Chen Z."/>
            <person name="Engels R."/>
            <person name="Freedman E."/>
            <person name="Gellesch M."/>
            <person name="Goldberg J."/>
            <person name="Griggs A."/>
            <person name="Gujja S."/>
            <person name="Heilman E."/>
            <person name="Heiman D."/>
            <person name="Hepburn T."/>
            <person name="Howarth C."/>
            <person name="Jen D."/>
            <person name="Larson L."/>
            <person name="Lewis B."/>
            <person name="Mehta T."/>
            <person name="Park D."/>
            <person name="Pearson M."/>
            <person name="Roberts A."/>
            <person name="Saif S."/>
            <person name="Shea T."/>
            <person name="Shenoy N."/>
            <person name="Sisk P."/>
            <person name="Stolte C."/>
            <person name="Sykes S."/>
            <person name="Thomson T."/>
            <person name="Walk T."/>
            <person name="White J."/>
            <person name="Yandava C."/>
            <person name="Izard J."/>
            <person name="Baranova O.V."/>
            <person name="Blanton J.M."/>
            <person name="Tanner A.C."/>
            <person name="Dewhirst F.E."/>
            <person name="Haas B."/>
            <person name="Nusbaum C."/>
            <person name="Birren B."/>
        </authorList>
    </citation>
    <scope>NUCLEOTIDE SEQUENCE [LARGE SCALE GENOMIC DNA]</scope>
    <source>
        <strain evidence="1">1-1 BBBD Race 1</strain>
    </source>
</reference>
<name>A0A180GRY3_PUCT1</name>
<keyword evidence="3" id="KW-1185">Reference proteome</keyword>
<sequence length="130" mass="14719">MAKMVKAKKDGDDAKVKRYMKMYEVVLVDQKSNGQKTGLIHAEPIISTPPVIPQKRPTLDGETTQVQNIKFIVGRSNSHNNGGFPPYFHKLLLKCKGPLPLPIFNQEWQEKVLAEHSKNRPKIKETASEK</sequence>
<accession>A0A180GRY3</accession>
<dbReference type="OrthoDB" id="10403771at2759"/>
<dbReference type="Proteomes" id="UP000005240">
    <property type="component" value="Unassembled WGS sequence"/>
</dbReference>
<evidence type="ECO:0000313" key="1">
    <source>
        <dbReference type="EMBL" id="OAV95284.1"/>
    </source>
</evidence>
<proteinExistence type="predicted"/>
<reference evidence="1" key="2">
    <citation type="submission" date="2016-05" db="EMBL/GenBank/DDBJ databases">
        <title>Comparative analysis highlights variable genome content of wheat rusts and divergence of the mating loci.</title>
        <authorList>
            <person name="Cuomo C.A."/>
            <person name="Bakkeren G."/>
            <person name="Szabo L."/>
            <person name="Khalil H."/>
            <person name="Joly D."/>
            <person name="Goldberg J."/>
            <person name="Young S."/>
            <person name="Zeng Q."/>
            <person name="Fellers J."/>
        </authorList>
    </citation>
    <scope>NUCLEOTIDE SEQUENCE [LARGE SCALE GENOMIC DNA]</scope>
    <source>
        <strain evidence="1">1-1 BBBD Race 1</strain>
    </source>
</reference>
<dbReference type="VEuPathDB" id="FungiDB:PTTG_26703"/>
<gene>
    <name evidence="1" type="ORF">PTTG_26703</name>
</gene>
<dbReference type="EnsemblFungi" id="PTTG_26703-t43_1">
    <property type="protein sequence ID" value="PTTG_26703-t43_1-p1"/>
    <property type="gene ID" value="PTTG_26703"/>
</dbReference>
<dbReference type="AlphaFoldDB" id="A0A180GRY3"/>
<organism evidence="1">
    <name type="scientific">Puccinia triticina (isolate 1-1 / race 1 (BBBD))</name>
    <name type="common">Brown leaf rust fungus</name>
    <dbReference type="NCBI Taxonomy" id="630390"/>
    <lineage>
        <taxon>Eukaryota</taxon>
        <taxon>Fungi</taxon>
        <taxon>Dikarya</taxon>
        <taxon>Basidiomycota</taxon>
        <taxon>Pucciniomycotina</taxon>
        <taxon>Pucciniomycetes</taxon>
        <taxon>Pucciniales</taxon>
        <taxon>Pucciniaceae</taxon>
        <taxon>Puccinia</taxon>
    </lineage>
</organism>
<reference evidence="2 3" key="3">
    <citation type="journal article" date="2017" name="G3 (Bethesda)">
        <title>Comparative analysis highlights variable genome content of wheat rusts and divergence of the mating loci.</title>
        <authorList>
            <person name="Cuomo C.A."/>
            <person name="Bakkeren G."/>
            <person name="Khalil H.B."/>
            <person name="Panwar V."/>
            <person name="Joly D."/>
            <person name="Linning R."/>
            <person name="Sakthikumar S."/>
            <person name="Song X."/>
            <person name="Adiconis X."/>
            <person name="Fan L."/>
            <person name="Goldberg J.M."/>
            <person name="Levin J.Z."/>
            <person name="Young S."/>
            <person name="Zeng Q."/>
            <person name="Anikster Y."/>
            <person name="Bruce M."/>
            <person name="Wang M."/>
            <person name="Yin C."/>
            <person name="McCallum B."/>
            <person name="Szabo L.J."/>
            <person name="Hulbert S."/>
            <person name="Chen X."/>
            <person name="Fellers J.P."/>
        </authorList>
    </citation>
    <scope>NUCLEOTIDE SEQUENCE</scope>
    <source>
        <strain evidence="2">isolate 1-1 / race 1 (BBBD)</strain>
        <strain evidence="3">Isolate 1-1 / race 1 (BBBD)</strain>
    </source>
</reference>
<reference evidence="2" key="4">
    <citation type="submission" date="2025-05" db="UniProtKB">
        <authorList>
            <consortium name="EnsemblFungi"/>
        </authorList>
    </citation>
    <scope>IDENTIFICATION</scope>
    <source>
        <strain evidence="2">isolate 1-1 / race 1 (BBBD)</strain>
    </source>
</reference>
<evidence type="ECO:0000313" key="3">
    <source>
        <dbReference type="Proteomes" id="UP000005240"/>
    </source>
</evidence>
<dbReference type="EMBL" id="ADAS02000030">
    <property type="protein sequence ID" value="OAV95284.1"/>
    <property type="molecule type" value="Genomic_DNA"/>
</dbReference>
<evidence type="ECO:0000313" key="2">
    <source>
        <dbReference type="EnsemblFungi" id="PTTG_26703-t43_1-p1"/>
    </source>
</evidence>